<dbReference type="Gene3D" id="3.50.90.10">
    <property type="entry name" value="YerB-like"/>
    <property type="match status" value="1"/>
</dbReference>
<dbReference type="AlphaFoldDB" id="A0A2H0WS45"/>
<feature type="region of interest" description="Disordered" evidence="1">
    <location>
        <begin position="42"/>
        <end position="65"/>
    </location>
</feature>
<protein>
    <recommendedName>
        <fullName evidence="6">DUF3048 domain-containing protein</fullName>
    </recommendedName>
</protein>
<evidence type="ECO:0000313" key="4">
    <source>
        <dbReference type="EMBL" id="PIS15463.1"/>
    </source>
</evidence>
<dbReference type="Pfam" id="PF17479">
    <property type="entry name" value="DUF3048_C"/>
    <property type="match status" value="1"/>
</dbReference>
<sequence length="400" mass="44715">MIPKKIVLPIVLIVFLLSGYGSYSYFSSGKVISLTSSLSNYTAPKPNGNGTTQEAESTEPKTEECPLNGAMLTKTQKDKWLTRRPLGIMIENHKDARPQSGLSAADIIYEAVAEGGVTRFLAMYYCKDASYVGPVRSARIYFVRLLQEYGNYPLYGHVGGANCDKETGSGCGNGAPADALGTIRKLGWEGYNDMNQFGVPFPYYWRDYERLPGRVTEHTVYSSTSKLWQYAKTKRDLTNVDEENVSWDTSFESWKFKDDATLQERGSVPKINFGFWNAFASDFAVEWKYSRTSNSYLRTNGGALHLDKNTGKPLESKNVIVVLADESQANDDYEGGHILYDIIGSGDAYIFQDGTAIEATWKKADVESRMKFYDEDGKEVSMVRGQIFVEILPTGNKVTY</sequence>
<organism evidence="4 5">
    <name type="scientific">Candidatus Roizmanbacteria bacterium CG09_land_8_20_14_0_10_41_9</name>
    <dbReference type="NCBI Taxonomy" id="1974850"/>
    <lineage>
        <taxon>Bacteria</taxon>
        <taxon>Candidatus Roizmaniibacteriota</taxon>
    </lineage>
</organism>
<evidence type="ECO:0008006" key="6">
    <source>
        <dbReference type="Google" id="ProtNLM"/>
    </source>
</evidence>
<dbReference type="InterPro" id="IPR021416">
    <property type="entry name" value="DUF3048_N"/>
</dbReference>
<dbReference type="InterPro" id="IPR035328">
    <property type="entry name" value="DUF3048_C"/>
</dbReference>
<feature type="domain" description="DUF3048" evidence="3">
    <location>
        <begin position="284"/>
        <end position="389"/>
    </location>
</feature>
<dbReference type="Pfam" id="PF11258">
    <property type="entry name" value="DUF3048"/>
    <property type="match status" value="1"/>
</dbReference>
<evidence type="ECO:0000313" key="5">
    <source>
        <dbReference type="Proteomes" id="UP000231198"/>
    </source>
</evidence>
<dbReference type="InterPro" id="IPR023158">
    <property type="entry name" value="YerB-like_sf"/>
</dbReference>
<dbReference type="EMBL" id="PEZG01000076">
    <property type="protein sequence ID" value="PIS15463.1"/>
    <property type="molecule type" value="Genomic_DNA"/>
</dbReference>
<feature type="compositionally biased region" description="Polar residues" evidence="1">
    <location>
        <begin position="42"/>
        <end position="55"/>
    </location>
</feature>
<dbReference type="Proteomes" id="UP000231198">
    <property type="component" value="Unassembled WGS sequence"/>
</dbReference>
<gene>
    <name evidence="4" type="ORF">COT62_03485</name>
</gene>
<evidence type="ECO:0000259" key="3">
    <source>
        <dbReference type="Pfam" id="PF17479"/>
    </source>
</evidence>
<comment type="caution">
    <text evidence="4">The sequence shown here is derived from an EMBL/GenBank/DDBJ whole genome shotgun (WGS) entry which is preliminary data.</text>
</comment>
<feature type="domain" description="DUF3048" evidence="2">
    <location>
        <begin position="77"/>
        <end position="234"/>
    </location>
</feature>
<evidence type="ECO:0000256" key="1">
    <source>
        <dbReference type="SAM" id="MobiDB-lite"/>
    </source>
</evidence>
<proteinExistence type="predicted"/>
<dbReference type="SUPFAM" id="SSF159774">
    <property type="entry name" value="YerB-like"/>
    <property type="match status" value="1"/>
</dbReference>
<accession>A0A2H0WS45</accession>
<reference evidence="5" key="1">
    <citation type="submission" date="2017-09" db="EMBL/GenBank/DDBJ databases">
        <title>Depth-based differentiation of microbial function through sediment-hosted aquifers and enrichment of novel symbionts in the deep terrestrial subsurface.</title>
        <authorList>
            <person name="Probst A.J."/>
            <person name="Ladd B."/>
            <person name="Jarett J.K."/>
            <person name="Geller-Mcgrath D.E."/>
            <person name="Sieber C.M.K."/>
            <person name="Emerson J.B."/>
            <person name="Anantharaman K."/>
            <person name="Thomas B.C."/>
            <person name="Malmstrom R."/>
            <person name="Stieglmeier M."/>
            <person name="Klingl A."/>
            <person name="Woyke T."/>
            <person name="Ryan C.M."/>
            <person name="Banfield J.F."/>
        </authorList>
    </citation>
    <scope>NUCLEOTIDE SEQUENCE [LARGE SCALE GENOMIC DNA]</scope>
</reference>
<name>A0A2H0WS45_9BACT</name>
<evidence type="ECO:0000259" key="2">
    <source>
        <dbReference type="Pfam" id="PF11258"/>
    </source>
</evidence>